<dbReference type="SUPFAM" id="SSF48464">
    <property type="entry name" value="ENTH/VHS domain"/>
    <property type="match status" value="1"/>
</dbReference>
<dbReference type="AlphaFoldDB" id="A0A0A1T8I6"/>
<sequence length="402" mass="45349">MFSQKKPFSAVTVTIENLTSESYQEDDFSGIPELVEVIGLQASGPTEAARAIRKKLKYGNVHRQIRALILLDGLIQNAGPRFQRAFADEPLLERLRVCGTSDLSDPQVKNKCRELFRGWATYASTPGLERIARLHKELPKRKVAMTQARSKVVQETENPFGDDEEEEAAREAEERRKAQAAAGPSTQAQPLQFGRSPGMVDMSSSKDKKKKKDKDKKSGKGKRFNLEAEQEQMKSVIAEASMASTNLVNALQSINREKERISDNQAVIRNFEACKQLRRRVLRYIHHVEHEQWLGGLLHANDELVHALMTYEQLDHAFDADSDSDDEIAEQAHLYRMVAQRGKEEQAAKAAEVPPTRPPRPTQPADLESESEEEDEEDENDPFADRNVISTPGVEQGEPKWH</sequence>
<dbReference type="PROSITE" id="PS50909">
    <property type="entry name" value="GAT"/>
    <property type="match status" value="1"/>
</dbReference>
<dbReference type="InterPro" id="IPR045007">
    <property type="entry name" value="LSB5"/>
</dbReference>
<dbReference type="InterPro" id="IPR038425">
    <property type="entry name" value="GAT_sf"/>
</dbReference>
<evidence type="ECO:0000256" key="4">
    <source>
        <dbReference type="SAM" id="MobiDB-lite"/>
    </source>
</evidence>
<evidence type="ECO:0000259" key="6">
    <source>
        <dbReference type="PROSITE" id="PS50909"/>
    </source>
</evidence>
<keyword evidence="3" id="KW-0653">Protein transport</keyword>
<evidence type="ECO:0000259" key="5">
    <source>
        <dbReference type="PROSITE" id="PS50179"/>
    </source>
</evidence>
<dbReference type="GO" id="GO:0035091">
    <property type="term" value="F:phosphatidylinositol binding"/>
    <property type="evidence" value="ECO:0007669"/>
    <property type="project" value="InterPro"/>
</dbReference>
<dbReference type="Gene3D" id="1.20.58.160">
    <property type="match status" value="1"/>
</dbReference>
<feature type="region of interest" description="Disordered" evidence="4">
    <location>
        <begin position="340"/>
        <end position="402"/>
    </location>
</feature>
<gene>
    <name evidence="7" type="ORF">VHEMI06845</name>
</gene>
<dbReference type="Gene3D" id="1.25.40.90">
    <property type="match status" value="1"/>
</dbReference>
<evidence type="ECO:0008006" key="9">
    <source>
        <dbReference type="Google" id="ProtNLM"/>
    </source>
</evidence>
<feature type="region of interest" description="Disordered" evidence="4">
    <location>
        <begin position="142"/>
        <end position="228"/>
    </location>
</feature>
<dbReference type="PROSITE" id="PS50179">
    <property type="entry name" value="VHS"/>
    <property type="match status" value="1"/>
</dbReference>
<reference evidence="7 8" key="1">
    <citation type="journal article" date="2015" name="Genome Announc.">
        <title>Draft Genome Sequence and Gene Annotation of the Entomopathogenic Fungus Verticillium hemipterigenum.</title>
        <authorList>
            <person name="Horn F."/>
            <person name="Habel A."/>
            <person name="Scharf D.H."/>
            <person name="Dworschak J."/>
            <person name="Brakhage A.A."/>
            <person name="Guthke R."/>
            <person name="Hertweck C."/>
            <person name="Linde J."/>
        </authorList>
    </citation>
    <scope>NUCLEOTIDE SEQUENCE [LARGE SCALE GENOMIC DNA]</scope>
</reference>
<dbReference type="GO" id="GO:0007034">
    <property type="term" value="P:vacuolar transport"/>
    <property type="evidence" value="ECO:0007669"/>
    <property type="project" value="UniProtKB-ARBA"/>
</dbReference>
<dbReference type="InterPro" id="IPR044103">
    <property type="entry name" value="GAT_LSB5"/>
</dbReference>
<dbReference type="CDD" id="cd14232">
    <property type="entry name" value="GAT_LSB5"/>
    <property type="match status" value="1"/>
</dbReference>
<dbReference type="InterPro" id="IPR008942">
    <property type="entry name" value="ENTH_VHS"/>
</dbReference>
<dbReference type="EMBL" id="CDHN01000003">
    <property type="protein sequence ID" value="CEJ91109.1"/>
    <property type="molecule type" value="Genomic_DNA"/>
</dbReference>
<feature type="compositionally biased region" description="Acidic residues" evidence="4">
    <location>
        <begin position="367"/>
        <end position="382"/>
    </location>
</feature>
<dbReference type="PANTHER" id="PTHR47789">
    <property type="entry name" value="LAS SEVENTEEN-BINDING PROTEIN 5"/>
    <property type="match status" value="1"/>
</dbReference>
<dbReference type="GO" id="GO:0051666">
    <property type="term" value="P:actin cortical patch localization"/>
    <property type="evidence" value="ECO:0007669"/>
    <property type="project" value="TreeGrafter"/>
</dbReference>
<dbReference type="GO" id="GO:0015031">
    <property type="term" value="P:protein transport"/>
    <property type="evidence" value="ECO:0007669"/>
    <property type="project" value="UniProtKB-KW"/>
</dbReference>
<dbReference type="PANTHER" id="PTHR47789:SF1">
    <property type="entry name" value="LAS SEVENTEEN-BINDING PROTEIN 5"/>
    <property type="match status" value="1"/>
</dbReference>
<evidence type="ECO:0000313" key="8">
    <source>
        <dbReference type="Proteomes" id="UP000039046"/>
    </source>
</evidence>
<proteinExistence type="predicted"/>
<dbReference type="InterPro" id="IPR002014">
    <property type="entry name" value="VHS_dom"/>
</dbReference>
<dbReference type="SUPFAM" id="SSF89009">
    <property type="entry name" value="GAT-like domain"/>
    <property type="match status" value="1"/>
</dbReference>
<comment type="subunit">
    <text evidence="1">Component of the ESCRT-0 complex composed of HSE1 and VPS27.</text>
</comment>
<feature type="domain" description="VHS" evidence="5">
    <location>
        <begin position="18"/>
        <end position="146"/>
    </location>
</feature>
<dbReference type="STRING" id="1531966.A0A0A1T8I6"/>
<dbReference type="GO" id="GO:0006897">
    <property type="term" value="P:endocytosis"/>
    <property type="evidence" value="ECO:0007669"/>
    <property type="project" value="InterPro"/>
</dbReference>
<dbReference type="InterPro" id="IPR004152">
    <property type="entry name" value="GAT_dom"/>
</dbReference>
<organism evidence="7 8">
    <name type="scientific">[Torrubiella] hemipterigena</name>
    <dbReference type="NCBI Taxonomy" id="1531966"/>
    <lineage>
        <taxon>Eukaryota</taxon>
        <taxon>Fungi</taxon>
        <taxon>Dikarya</taxon>
        <taxon>Ascomycota</taxon>
        <taxon>Pezizomycotina</taxon>
        <taxon>Sordariomycetes</taxon>
        <taxon>Hypocreomycetidae</taxon>
        <taxon>Hypocreales</taxon>
        <taxon>Clavicipitaceae</taxon>
        <taxon>Clavicipitaceae incertae sedis</taxon>
        <taxon>'Torrubiella' clade</taxon>
    </lineage>
</organism>
<dbReference type="Pfam" id="PF00790">
    <property type="entry name" value="VHS"/>
    <property type="match status" value="1"/>
</dbReference>
<evidence type="ECO:0000313" key="7">
    <source>
        <dbReference type="EMBL" id="CEJ91109.1"/>
    </source>
</evidence>
<evidence type="ECO:0000256" key="1">
    <source>
        <dbReference type="ARBA" id="ARBA00011446"/>
    </source>
</evidence>
<dbReference type="CDD" id="cd16980">
    <property type="entry name" value="VHS_Lsb5"/>
    <property type="match status" value="1"/>
</dbReference>
<dbReference type="Pfam" id="PF03127">
    <property type="entry name" value="GAT"/>
    <property type="match status" value="1"/>
</dbReference>
<accession>A0A0A1T8I6</accession>
<evidence type="ECO:0000256" key="3">
    <source>
        <dbReference type="ARBA" id="ARBA00022927"/>
    </source>
</evidence>
<name>A0A0A1T8I6_9HYPO</name>
<feature type="domain" description="GAT" evidence="6">
    <location>
        <begin position="228"/>
        <end position="316"/>
    </location>
</feature>
<dbReference type="SMART" id="SM00288">
    <property type="entry name" value="VHS"/>
    <property type="match status" value="1"/>
</dbReference>
<protein>
    <recommendedName>
        <fullName evidence="9">VHS domain-containing protein</fullName>
    </recommendedName>
</protein>
<keyword evidence="2" id="KW-0813">Transport</keyword>
<feature type="compositionally biased region" description="Polar residues" evidence="4">
    <location>
        <begin position="147"/>
        <end position="157"/>
    </location>
</feature>
<evidence type="ECO:0000256" key="2">
    <source>
        <dbReference type="ARBA" id="ARBA00022448"/>
    </source>
</evidence>
<dbReference type="Proteomes" id="UP000039046">
    <property type="component" value="Unassembled WGS sequence"/>
</dbReference>
<keyword evidence="8" id="KW-1185">Reference proteome</keyword>
<dbReference type="GO" id="GO:0043130">
    <property type="term" value="F:ubiquitin binding"/>
    <property type="evidence" value="ECO:0007669"/>
    <property type="project" value="InterPro"/>
</dbReference>
<feature type="compositionally biased region" description="Basic residues" evidence="4">
    <location>
        <begin position="207"/>
        <end position="223"/>
    </location>
</feature>
<dbReference type="GO" id="GO:0030479">
    <property type="term" value="C:actin cortical patch"/>
    <property type="evidence" value="ECO:0007669"/>
    <property type="project" value="TreeGrafter"/>
</dbReference>
<dbReference type="OrthoDB" id="10068368at2759"/>
<dbReference type="HOGENOM" id="CLU_036827_0_0_1"/>
<dbReference type="GO" id="GO:0007015">
    <property type="term" value="P:actin filament organization"/>
    <property type="evidence" value="ECO:0007669"/>
    <property type="project" value="InterPro"/>
</dbReference>